<organism evidence="3 4">
    <name type="scientific">Staphylococcus saprophyticus</name>
    <dbReference type="NCBI Taxonomy" id="29385"/>
    <lineage>
        <taxon>Bacteria</taxon>
        <taxon>Bacillati</taxon>
        <taxon>Bacillota</taxon>
        <taxon>Bacilli</taxon>
        <taxon>Bacillales</taxon>
        <taxon>Staphylococcaceae</taxon>
        <taxon>Staphylococcus</taxon>
    </lineage>
</organism>
<dbReference type="AlphaFoldDB" id="A0A380HNM8"/>
<name>A0A380HNM8_STASA</name>
<dbReference type="EMBL" id="UHED01000001">
    <property type="protein sequence ID" value="SUM83471.1"/>
    <property type="molecule type" value="Genomic_DNA"/>
</dbReference>
<dbReference type="InterPro" id="IPR010330">
    <property type="entry name" value="CoiA_nuc"/>
</dbReference>
<sequence>MLLAYDHHKHLVFANHAVKGAEYTCPHCKNKMILKKGEIITPHFAHLKVASIFCSKGETQAHYSLKYQLALKLSCIGYHVQIEPYIAGIYQYPDLIIDKKIAIEIQFSKITISSVKKRSNGLLHIGYRLIWIIPNPYYDKLRHILILTKYERTFIDFKSKRLLTWDSSNKQLYMYQIYNFIGGNRYIAHKFKLEIKDFDYVFSQIETEDFTRDIKLNKNTIQQYINRCRCTRSVKEPSLSVMYNLGLSDNWVSTYLGIIYPEQLYIQSHPIYWQLQLLYLLVKTPQNLNEFNEKIMLNHFYNIENTKDVIVNELINKFRNSYSKMEYNNVQN</sequence>
<feature type="domain" description="Competence protein CoiA nuclease-like" evidence="1">
    <location>
        <begin position="58"/>
        <end position="194"/>
    </location>
</feature>
<evidence type="ECO:0000259" key="1">
    <source>
        <dbReference type="Pfam" id="PF06054"/>
    </source>
</evidence>
<protein>
    <submittedName>
        <fullName evidence="3">Competence protein</fullName>
    </submittedName>
</protein>
<dbReference type="InterPro" id="IPR057253">
    <property type="entry name" value="CoiA-like_N"/>
</dbReference>
<dbReference type="RefSeq" id="WP_002483763.1">
    <property type="nucleotide sequence ID" value="NZ_CAXOKG010000003.1"/>
</dbReference>
<accession>A0A380HNM8</accession>
<gene>
    <name evidence="3" type="ORF">NCTC7688_02034</name>
</gene>
<evidence type="ECO:0000313" key="3">
    <source>
        <dbReference type="EMBL" id="SUM83471.1"/>
    </source>
</evidence>
<proteinExistence type="predicted"/>
<dbReference type="Pfam" id="PF06054">
    <property type="entry name" value="CoiA_nuc"/>
    <property type="match status" value="1"/>
</dbReference>
<feature type="domain" description="Competence protein CoiA-like N-terminal" evidence="2">
    <location>
        <begin position="19"/>
        <end position="48"/>
    </location>
</feature>
<evidence type="ECO:0000313" key="4">
    <source>
        <dbReference type="Proteomes" id="UP000254707"/>
    </source>
</evidence>
<dbReference type="Proteomes" id="UP000254707">
    <property type="component" value="Unassembled WGS sequence"/>
</dbReference>
<reference evidence="3 4" key="1">
    <citation type="submission" date="2018-06" db="EMBL/GenBank/DDBJ databases">
        <authorList>
            <consortium name="Pathogen Informatics"/>
            <person name="Doyle S."/>
        </authorList>
    </citation>
    <scope>NUCLEOTIDE SEQUENCE [LARGE SCALE GENOMIC DNA]</scope>
    <source>
        <strain evidence="3 4">NCTC7688</strain>
    </source>
</reference>
<dbReference type="Pfam" id="PF25164">
    <property type="entry name" value="CoiA_N"/>
    <property type="match status" value="1"/>
</dbReference>
<evidence type="ECO:0000259" key="2">
    <source>
        <dbReference type="Pfam" id="PF25164"/>
    </source>
</evidence>